<dbReference type="STRING" id="762903.Pedsa_3501"/>
<proteinExistence type="predicted"/>
<dbReference type="eggNOG" id="ENOG502Z924">
    <property type="taxonomic scope" value="Bacteria"/>
</dbReference>
<evidence type="ECO:0000313" key="1">
    <source>
        <dbReference type="EMBL" id="ADY54033.1"/>
    </source>
</evidence>
<keyword evidence="2" id="KW-1185">Reference proteome</keyword>
<dbReference type="Pfam" id="PF13289">
    <property type="entry name" value="SIR2_2"/>
    <property type="match status" value="1"/>
</dbReference>
<evidence type="ECO:0000313" key="2">
    <source>
        <dbReference type="Proteomes" id="UP000000310"/>
    </source>
</evidence>
<dbReference type="Proteomes" id="UP000000310">
    <property type="component" value="Chromosome"/>
</dbReference>
<gene>
    <name evidence="1" type="ordered locus">Pedsa_3501</name>
</gene>
<organism evidence="1 2">
    <name type="scientific">Pseudopedobacter saltans (strain ATCC 51119 / DSM 12145 / JCM 21818 / CCUG 39354 / LMG 10337 / NBRC 100064 / NCIMB 13643)</name>
    <name type="common">Pedobacter saltans</name>
    <dbReference type="NCBI Taxonomy" id="762903"/>
    <lineage>
        <taxon>Bacteria</taxon>
        <taxon>Pseudomonadati</taxon>
        <taxon>Bacteroidota</taxon>
        <taxon>Sphingobacteriia</taxon>
        <taxon>Sphingobacteriales</taxon>
        <taxon>Sphingobacteriaceae</taxon>
        <taxon>Pseudopedobacter</taxon>
    </lineage>
</organism>
<dbReference type="EMBL" id="CP002545">
    <property type="protein sequence ID" value="ADY54033.1"/>
    <property type="molecule type" value="Genomic_DNA"/>
</dbReference>
<reference evidence="1 2" key="1">
    <citation type="journal article" date="2011" name="Stand. Genomic Sci.">
        <title>Complete genome sequence of the gliding, heparinolytic Pedobacter saltans type strain (113).</title>
        <authorList>
            <person name="Liolios K."/>
            <person name="Sikorski J."/>
            <person name="Lu M."/>
            <person name="Nolan M."/>
            <person name="Lapidus A."/>
            <person name="Lucas S."/>
            <person name="Hammon N."/>
            <person name="Deshpande S."/>
            <person name="Cheng J.F."/>
            <person name="Tapia R."/>
            <person name="Han C."/>
            <person name="Goodwin L."/>
            <person name="Pitluck S."/>
            <person name="Huntemann M."/>
            <person name="Ivanova N."/>
            <person name="Pagani I."/>
            <person name="Mavromatis K."/>
            <person name="Ovchinikova G."/>
            <person name="Pati A."/>
            <person name="Chen A."/>
            <person name="Palaniappan K."/>
            <person name="Land M."/>
            <person name="Hauser L."/>
            <person name="Brambilla E.M."/>
            <person name="Kotsyurbenko O."/>
            <person name="Rohde M."/>
            <person name="Tindall B.J."/>
            <person name="Abt B."/>
            <person name="Goker M."/>
            <person name="Detter J.C."/>
            <person name="Woyke T."/>
            <person name="Bristow J."/>
            <person name="Eisen J.A."/>
            <person name="Markowitz V."/>
            <person name="Hugenholtz P."/>
            <person name="Klenk H.P."/>
            <person name="Kyrpides N.C."/>
        </authorList>
    </citation>
    <scope>NUCLEOTIDE SEQUENCE [LARGE SCALE GENOMIC DNA]</scope>
    <source>
        <strain evidence="2">ATCC 51119 / DSM 12145 / JCM 21818 / LMG 10337 / NBRC 100064 / NCIMB 13643</strain>
    </source>
</reference>
<dbReference type="AlphaFoldDB" id="F0SEB1"/>
<dbReference type="HOGENOM" id="CLU_040645_0_0_10"/>
<sequence length="405" mass="47023">MKYILLNNNSKVAYDDSNPDDVKVYIDGKLYDFKDIQDDTSENRIEYANATKRNKYSQTLNNQFENLVLLTGAGSSIGWGKDDKLGKSMAELWDDAEALLTADVFSQLLAKIGYDEKWEDDSIIKNLEKVLSMATPAIPYVSKDEINIEDCVNRIKDFIKDACQLDLPDNSPHTLLLNKITKRKVTLPRFKLFTLNYDLMFEQAACESNFVVIDGFSFSQPRIFSGRNYDYDIVSRNQSRVKEEDNFIQKVFHLYKLHGSVNWEKEENKIVQKENPINPLMIYPHQSKYESSYEQPYFEMMSRFQSNLRKENVFLITIGFSFGDKHIVTAIIEALEQNPSFQLMIINRNIDEANENLKPFIEAANKYSNISIVSEKFEDFAKYYPDLKSYSQEDSRQIVINIPNN</sequence>
<dbReference type="KEGG" id="psn:Pedsa_3501"/>
<name>F0SEB1_PSESL</name>
<dbReference type="OrthoDB" id="9808492at2"/>
<dbReference type="RefSeq" id="WP_013634516.1">
    <property type="nucleotide sequence ID" value="NC_015177.1"/>
</dbReference>
<reference evidence="2" key="2">
    <citation type="submission" date="2011-02" db="EMBL/GenBank/DDBJ databases">
        <title>The complete genome of Pedobacter saltans DSM 12145.</title>
        <authorList>
            <consortium name="US DOE Joint Genome Institute (JGI-PGF)"/>
            <person name="Lucas S."/>
            <person name="Copeland A."/>
            <person name="Lapidus A."/>
            <person name="Bruce D."/>
            <person name="Goodwin L."/>
            <person name="Pitluck S."/>
            <person name="Kyrpides N."/>
            <person name="Mavromatis K."/>
            <person name="Pagani I."/>
            <person name="Ivanova N."/>
            <person name="Ovchinnikova G."/>
            <person name="Lu M."/>
            <person name="Detter J.C."/>
            <person name="Han C."/>
            <person name="Land M."/>
            <person name="Hauser L."/>
            <person name="Markowitz V."/>
            <person name="Cheng J.-F."/>
            <person name="Hugenholtz P."/>
            <person name="Woyke T."/>
            <person name="Wu D."/>
            <person name="Tindall B."/>
            <person name="Pomrenke H.G."/>
            <person name="Brambilla E."/>
            <person name="Klenk H.-P."/>
            <person name="Eisen J.A."/>
        </authorList>
    </citation>
    <scope>NUCLEOTIDE SEQUENCE [LARGE SCALE GENOMIC DNA]</scope>
    <source>
        <strain evidence="2">ATCC 51119 / DSM 12145 / JCM 21818 / LMG 10337 / NBRC 100064 / NCIMB 13643</strain>
    </source>
</reference>
<protein>
    <submittedName>
        <fullName evidence="1">Uncharacterized protein</fullName>
    </submittedName>
</protein>
<accession>F0SEB1</accession>